<dbReference type="GO" id="GO:0016705">
    <property type="term" value="F:oxidoreductase activity, acting on paired donors, with incorporation or reduction of molecular oxygen"/>
    <property type="evidence" value="ECO:0007669"/>
    <property type="project" value="InterPro"/>
</dbReference>
<reference evidence="7" key="1">
    <citation type="journal article" date="2021" name="BMC Genomics">
        <title>Chromosome-level genome assembly and manually-curated proteome of model necrotroph Parastagonospora nodorum Sn15 reveals a genome-wide trove of candidate effector homologs, and redundancy of virulence-related functions within an accessory chromosome.</title>
        <authorList>
            <person name="Bertazzoni S."/>
            <person name="Jones D.A.B."/>
            <person name="Phan H.T."/>
            <person name="Tan K.-C."/>
            <person name="Hane J.K."/>
        </authorList>
    </citation>
    <scope>NUCLEOTIDE SEQUENCE [LARGE SCALE GENOMIC DNA]</scope>
    <source>
        <strain evidence="7">SN15 / ATCC MYA-4574 / FGSC 10173)</strain>
    </source>
</reference>
<organism evidence="6 7">
    <name type="scientific">Phaeosphaeria nodorum (strain SN15 / ATCC MYA-4574 / FGSC 10173)</name>
    <name type="common">Glume blotch fungus</name>
    <name type="synonym">Parastagonospora nodorum</name>
    <dbReference type="NCBI Taxonomy" id="321614"/>
    <lineage>
        <taxon>Eukaryota</taxon>
        <taxon>Fungi</taxon>
        <taxon>Dikarya</taxon>
        <taxon>Ascomycota</taxon>
        <taxon>Pezizomycotina</taxon>
        <taxon>Dothideomycetes</taxon>
        <taxon>Pleosporomycetidae</taxon>
        <taxon>Pleosporales</taxon>
        <taxon>Pleosporineae</taxon>
        <taxon>Phaeosphaeriaceae</taxon>
        <taxon>Parastagonospora</taxon>
    </lineage>
</organism>
<evidence type="ECO:0008006" key="8">
    <source>
        <dbReference type="Google" id="ProtNLM"/>
    </source>
</evidence>
<keyword evidence="5" id="KW-0560">Oxidoreductase</keyword>
<keyword evidence="2 4" id="KW-0479">Metal-binding</keyword>
<dbReference type="AlphaFoldDB" id="A0A7U2HZW3"/>
<evidence type="ECO:0000313" key="7">
    <source>
        <dbReference type="Proteomes" id="UP000663193"/>
    </source>
</evidence>
<dbReference type="InterPro" id="IPR002401">
    <property type="entry name" value="Cyt_P450_E_grp-I"/>
</dbReference>
<dbReference type="FunFam" id="1.10.630.10:FF:000188">
    <property type="entry name" value="Cytochrome P450, putative (Eurofung)"/>
    <property type="match status" value="1"/>
</dbReference>
<dbReference type="GO" id="GO:0005506">
    <property type="term" value="F:iron ion binding"/>
    <property type="evidence" value="ECO:0007669"/>
    <property type="project" value="InterPro"/>
</dbReference>
<name>A0A7U2HZW3_PHANO</name>
<dbReference type="OMA" id="TWMQFYA"/>
<protein>
    <recommendedName>
        <fullName evidence="8">Pisatin demethylase</fullName>
    </recommendedName>
</protein>
<dbReference type="Gene3D" id="1.10.630.10">
    <property type="entry name" value="Cytochrome P450"/>
    <property type="match status" value="1"/>
</dbReference>
<dbReference type="SUPFAM" id="SSF48264">
    <property type="entry name" value="Cytochrome P450"/>
    <property type="match status" value="1"/>
</dbReference>
<keyword evidence="3 4" id="KW-0408">Iron</keyword>
<feature type="binding site" description="axial binding residue" evidence="4">
    <location>
        <position position="434"/>
    </location>
    <ligand>
        <name>heme</name>
        <dbReference type="ChEBI" id="CHEBI:30413"/>
    </ligand>
    <ligandPart>
        <name>Fe</name>
        <dbReference type="ChEBI" id="CHEBI:18248"/>
    </ligandPart>
</feature>
<dbReference type="PRINTS" id="PR00463">
    <property type="entry name" value="EP450I"/>
</dbReference>
<evidence type="ECO:0000256" key="1">
    <source>
        <dbReference type="ARBA" id="ARBA00001971"/>
    </source>
</evidence>
<evidence type="ECO:0000256" key="5">
    <source>
        <dbReference type="RuleBase" id="RU000461"/>
    </source>
</evidence>
<dbReference type="InterPro" id="IPR001128">
    <property type="entry name" value="Cyt_P450"/>
</dbReference>
<keyword evidence="4 5" id="KW-0349">Heme</keyword>
<evidence type="ECO:0000256" key="3">
    <source>
        <dbReference type="ARBA" id="ARBA00023004"/>
    </source>
</evidence>
<dbReference type="PANTHER" id="PTHR24305:SF190">
    <property type="entry name" value="P450, PUTATIVE (EUROFUNG)-RELATED"/>
    <property type="match status" value="1"/>
</dbReference>
<dbReference type="EMBL" id="CP069030">
    <property type="protein sequence ID" value="QRC98085.1"/>
    <property type="molecule type" value="Genomic_DNA"/>
</dbReference>
<keyword evidence="5" id="KW-0503">Monooxygenase</keyword>
<comment type="similarity">
    <text evidence="5">Belongs to the cytochrome P450 family.</text>
</comment>
<dbReference type="InterPro" id="IPR036396">
    <property type="entry name" value="Cyt_P450_sf"/>
</dbReference>
<proteinExistence type="inferred from homology"/>
<evidence type="ECO:0000313" key="6">
    <source>
        <dbReference type="EMBL" id="QRC98085.1"/>
    </source>
</evidence>
<dbReference type="GO" id="GO:0020037">
    <property type="term" value="F:heme binding"/>
    <property type="evidence" value="ECO:0007669"/>
    <property type="project" value="InterPro"/>
</dbReference>
<dbReference type="PRINTS" id="PR00385">
    <property type="entry name" value="P450"/>
</dbReference>
<dbReference type="PROSITE" id="PS00086">
    <property type="entry name" value="CYTOCHROME_P450"/>
    <property type="match status" value="1"/>
</dbReference>
<dbReference type="GO" id="GO:0004497">
    <property type="term" value="F:monooxygenase activity"/>
    <property type="evidence" value="ECO:0007669"/>
    <property type="project" value="UniProtKB-KW"/>
</dbReference>
<dbReference type="PANTHER" id="PTHR24305">
    <property type="entry name" value="CYTOCHROME P450"/>
    <property type="match status" value="1"/>
</dbReference>
<dbReference type="Proteomes" id="UP000663193">
    <property type="component" value="Chromosome 8"/>
</dbReference>
<accession>A0A7U2HZW3</accession>
<evidence type="ECO:0000256" key="2">
    <source>
        <dbReference type="ARBA" id="ARBA00022723"/>
    </source>
</evidence>
<comment type="cofactor">
    <cofactor evidence="1 4">
        <name>heme</name>
        <dbReference type="ChEBI" id="CHEBI:30413"/>
    </cofactor>
</comment>
<keyword evidence="7" id="KW-1185">Reference proteome</keyword>
<dbReference type="InterPro" id="IPR050121">
    <property type="entry name" value="Cytochrome_P450_monoxygenase"/>
</dbReference>
<sequence length="490" mass="54858">MSYNRFYAGALLAIIFLVIRPIVRALISPLRSVPGPFLARFTRLWELHVVRKHDFATYNIALHKKYGPTVRLAPNRYSINDPEATRVLLGHHNALNKSNYYIPFGDPSMTNAFTELDIHTHAKIRRPTAHLYANTNLLSYEPFVDACNSILVKRLREYSWTGKRLDVRELMQYYAFDVIGEITMGSRFGLMEEDGDSTGVISALDESLSHGSRIGLIHELHSVMLSLTKIFKLRNPFANVQHFIDTKVQDRASGRTKSPDDRQDFLDKLLPLEASGKCTRSDTLTACGANIGAGSDTTAISLTAAIGYLAMCPDALAKLREELNSADAPDPLSFKDAQKLPYLRAVIYESLRMHPAVGAPLTRVIGPGGLQLAGYFFPPGTDVGVNAWVVHRDTSIFGADADKFNPDRWLTEDSEKRSNMERNWLPFGAGPRVCLGKNISLLEMYKVIPQIARKFDFEILDDSGKGGYSWKTLWFTKQNLACVVKERTIA</sequence>
<gene>
    <name evidence="6" type="ORF">JI435_041960</name>
</gene>
<dbReference type="Pfam" id="PF00067">
    <property type="entry name" value="p450"/>
    <property type="match status" value="1"/>
</dbReference>
<dbReference type="VEuPathDB" id="FungiDB:JI435_041960"/>
<dbReference type="OrthoDB" id="3934656at2759"/>
<dbReference type="CDD" id="cd11060">
    <property type="entry name" value="CYP57A1-like"/>
    <property type="match status" value="1"/>
</dbReference>
<dbReference type="InterPro" id="IPR017972">
    <property type="entry name" value="Cyt_P450_CS"/>
</dbReference>
<evidence type="ECO:0000256" key="4">
    <source>
        <dbReference type="PIRSR" id="PIRSR602401-1"/>
    </source>
</evidence>